<name>D2VAW3_NAEGR</name>
<dbReference type="VEuPathDB" id="AmoebaDB:NAEGRDRAFT_48058"/>
<accession>D2VAW3</accession>
<protein>
    <submittedName>
        <fullName evidence="1">Predicted protein</fullName>
    </submittedName>
</protein>
<sequence>MSKPTKTKMGSKMFITAHDIITGERHQIVVPSSSDLIVPVVSEKEYVFVNLDRETHMIAVLNDEGEEIHFKVENLAAYNRFIETLNQYENSGDQRTLKVTTYCSIGLEGPKTLHVQDDEEVEEK</sequence>
<gene>
    <name evidence="1" type="ORF">NAEGRDRAFT_48058</name>
</gene>
<reference evidence="1 2" key="1">
    <citation type="journal article" date="2010" name="Cell">
        <title>The genome of Naegleria gruberi illuminates early eukaryotic versatility.</title>
        <authorList>
            <person name="Fritz-Laylin L.K."/>
            <person name="Prochnik S.E."/>
            <person name="Ginger M.L."/>
            <person name="Dacks J.B."/>
            <person name="Carpenter M.L."/>
            <person name="Field M.C."/>
            <person name="Kuo A."/>
            <person name="Paredez A."/>
            <person name="Chapman J."/>
            <person name="Pham J."/>
            <person name="Shu S."/>
            <person name="Neupane R."/>
            <person name="Cipriano M."/>
            <person name="Mancuso J."/>
            <person name="Tu H."/>
            <person name="Salamov A."/>
            <person name="Lindquist E."/>
            <person name="Shapiro H."/>
            <person name="Lucas S."/>
            <person name="Grigoriev I.V."/>
            <person name="Cande W.Z."/>
            <person name="Fulton C."/>
            <person name="Rokhsar D.S."/>
            <person name="Dawson S.C."/>
        </authorList>
    </citation>
    <scope>NUCLEOTIDE SEQUENCE [LARGE SCALE GENOMIC DNA]</scope>
    <source>
        <strain evidence="1 2">NEG-M</strain>
    </source>
</reference>
<dbReference type="Proteomes" id="UP000006671">
    <property type="component" value="Unassembled WGS sequence"/>
</dbReference>
<dbReference type="KEGG" id="ngr:NAEGRDRAFT_48058"/>
<organism evidence="2">
    <name type="scientific">Naegleria gruberi</name>
    <name type="common">Amoeba</name>
    <dbReference type="NCBI Taxonomy" id="5762"/>
    <lineage>
        <taxon>Eukaryota</taxon>
        <taxon>Discoba</taxon>
        <taxon>Heterolobosea</taxon>
        <taxon>Tetramitia</taxon>
        <taxon>Eutetramitia</taxon>
        <taxon>Vahlkampfiidae</taxon>
        <taxon>Naegleria</taxon>
    </lineage>
</organism>
<dbReference type="RefSeq" id="XP_002678894.1">
    <property type="nucleotide sequence ID" value="XM_002678848.1"/>
</dbReference>
<dbReference type="InParanoid" id="D2VAW3"/>
<evidence type="ECO:0000313" key="2">
    <source>
        <dbReference type="Proteomes" id="UP000006671"/>
    </source>
</evidence>
<evidence type="ECO:0000313" key="1">
    <source>
        <dbReference type="EMBL" id="EFC46150.1"/>
    </source>
</evidence>
<dbReference type="EMBL" id="GG738860">
    <property type="protein sequence ID" value="EFC46150.1"/>
    <property type="molecule type" value="Genomic_DNA"/>
</dbReference>
<dbReference type="GeneID" id="8859213"/>
<proteinExistence type="predicted"/>
<dbReference type="AlphaFoldDB" id="D2VAW3"/>
<keyword evidence="2" id="KW-1185">Reference proteome</keyword>